<keyword evidence="2" id="KW-1185">Reference proteome</keyword>
<gene>
    <name evidence="1" type="ORF">NPIL_631631</name>
</gene>
<comment type="caution">
    <text evidence="1">The sequence shown here is derived from an EMBL/GenBank/DDBJ whole genome shotgun (WGS) entry which is preliminary data.</text>
</comment>
<dbReference type="InterPro" id="IPR002017">
    <property type="entry name" value="Spectrin_repeat"/>
</dbReference>
<evidence type="ECO:0000313" key="2">
    <source>
        <dbReference type="Proteomes" id="UP000887013"/>
    </source>
</evidence>
<organism evidence="1 2">
    <name type="scientific">Nephila pilipes</name>
    <name type="common">Giant wood spider</name>
    <name type="synonym">Nephila maculata</name>
    <dbReference type="NCBI Taxonomy" id="299642"/>
    <lineage>
        <taxon>Eukaryota</taxon>
        <taxon>Metazoa</taxon>
        <taxon>Ecdysozoa</taxon>
        <taxon>Arthropoda</taxon>
        <taxon>Chelicerata</taxon>
        <taxon>Arachnida</taxon>
        <taxon>Araneae</taxon>
        <taxon>Araneomorphae</taxon>
        <taxon>Entelegynae</taxon>
        <taxon>Araneoidea</taxon>
        <taxon>Nephilidae</taxon>
        <taxon>Nephila</taxon>
    </lineage>
</organism>
<dbReference type="AlphaFoldDB" id="A0A8X6PDD3"/>
<accession>A0A8X6PDD3</accession>
<sequence length="43" mass="5033">FFAETNEVEQWMTEKTDILESTDYGKDEDAAVKLLTKHKVRNT</sequence>
<evidence type="ECO:0000313" key="1">
    <source>
        <dbReference type="EMBL" id="GFT64938.1"/>
    </source>
</evidence>
<protein>
    <submittedName>
        <fullName evidence="1">Uncharacterized protein</fullName>
    </submittedName>
</protein>
<dbReference type="Pfam" id="PF00435">
    <property type="entry name" value="Spectrin"/>
    <property type="match status" value="1"/>
</dbReference>
<dbReference type="Proteomes" id="UP000887013">
    <property type="component" value="Unassembled WGS sequence"/>
</dbReference>
<proteinExistence type="predicted"/>
<dbReference type="SUPFAM" id="SSF46966">
    <property type="entry name" value="Spectrin repeat"/>
    <property type="match status" value="1"/>
</dbReference>
<feature type="non-terminal residue" evidence="1">
    <location>
        <position position="1"/>
    </location>
</feature>
<name>A0A8X6PDD3_NEPPI</name>
<dbReference type="Gene3D" id="1.20.58.60">
    <property type="match status" value="1"/>
</dbReference>
<reference evidence="1" key="1">
    <citation type="submission" date="2020-08" db="EMBL/GenBank/DDBJ databases">
        <title>Multicomponent nature underlies the extraordinary mechanical properties of spider dragline silk.</title>
        <authorList>
            <person name="Kono N."/>
            <person name="Nakamura H."/>
            <person name="Mori M."/>
            <person name="Yoshida Y."/>
            <person name="Ohtoshi R."/>
            <person name="Malay A.D."/>
            <person name="Moran D.A.P."/>
            <person name="Tomita M."/>
            <person name="Numata K."/>
            <person name="Arakawa K."/>
        </authorList>
    </citation>
    <scope>NUCLEOTIDE SEQUENCE</scope>
</reference>
<dbReference type="EMBL" id="BMAW01068522">
    <property type="protein sequence ID" value="GFT64938.1"/>
    <property type="molecule type" value="Genomic_DNA"/>
</dbReference>
<dbReference type="OrthoDB" id="9942256at2759"/>